<dbReference type="Proteomes" id="UP000215914">
    <property type="component" value="Chromosome 5"/>
</dbReference>
<reference evidence="3" key="1">
    <citation type="journal article" date="2017" name="Nature">
        <title>The sunflower genome provides insights into oil metabolism, flowering and Asterid evolution.</title>
        <authorList>
            <person name="Badouin H."/>
            <person name="Gouzy J."/>
            <person name="Grassa C.J."/>
            <person name="Murat F."/>
            <person name="Staton S.E."/>
            <person name="Cottret L."/>
            <person name="Lelandais-Briere C."/>
            <person name="Owens G.L."/>
            <person name="Carrere S."/>
            <person name="Mayjonade B."/>
            <person name="Legrand L."/>
            <person name="Gill N."/>
            <person name="Kane N.C."/>
            <person name="Bowers J.E."/>
            <person name="Hubner S."/>
            <person name="Bellec A."/>
            <person name="Berard A."/>
            <person name="Berges H."/>
            <person name="Blanchet N."/>
            <person name="Boniface M.C."/>
            <person name="Brunel D."/>
            <person name="Catrice O."/>
            <person name="Chaidir N."/>
            <person name="Claudel C."/>
            <person name="Donnadieu C."/>
            <person name="Faraut T."/>
            <person name="Fievet G."/>
            <person name="Helmstetter N."/>
            <person name="King M."/>
            <person name="Knapp S.J."/>
            <person name="Lai Z."/>
            <person name="Le Paslier M.C."/>
            <person name="Lippi Y."/>
            <person name="Lorenzon L."/>
            <person name="Mandel J.R."/>
            <person name="Marage G."/>
            <person name="Marchand G."/>
            <person name="Marquand E."/>
            <person name="Bret-Mestries E."/>
            <person name="Morien E."/>
            <person name="Nambeesan S."/>
            <person name="Nguyen T."/>
            <person name="Pegot-Espagnet P."/>
            <person name="Pouilly N."/>
            <person name="Raftis F."/>
            <person name="Sallet E."/>
            <person name="Schiex T."/>
            <person name="Thomas J."/>
            <person name="Vandecasteele C."/>
            <person name="Vares D."/>
            <person name="Vear F."/>
            <person name="Vautrin S."/>
            <person name="Crespi M."/>
            <person name="Mangin B."/>
            <person name="Burke J.M."/>
            <person name="Salse J."/>
            <person name="Munos S."/>
            <person name="Vincourt P."/>
            <person name="Rieseberg L.H."/>
            <person name="Langlade N.B."/>
        </authorList>
    </citation>
    <scope>NUCLEOTIDE SEQUENCE [LARGE SCALE GENOMIC DNA]</scope>
    <source>
        <strain evidence="3">cv. SF193</strain>
    </source>
</reference>
<evidence type="ECO:0000256" key="1">
    <source>
        <dbReference type="SAM" id="Phobius"/>
    </source>
</evidence>
<name>A0A251UQ04_HELAN</name>
<evidence type="ECO:0000313" key="3">
    <source>
        <dbReference type="Proteomes" id="UP000215914"/>
    </source>
</evidence>
<dbReference type="EMBL" id="CM007894">
    <property type="protein sequence ID" value="OTG25480.1"/>
    <property type="molecule type" value="Genomic_DNA"/>
</dbReference>
<keyword evidence="3" id="KW-1185">Reference proteome</keyword>
<keyword evidence="1" id="KW-0812">Transmembrane</keyword>
<feature type="transmembrane region" description="Helical" evidence="1">
    <location>
        <begin position="12"/>
        <end position="32"/>
    </location>
</feature>
<keyword evidence="1" id="KW-1133">Transmembrane helix</keyword>
<evidence type="ECO:0000313" key="2">
    <source>
        <dbReference type="EMBL" id="OTG25480.1"/>
    </source>
</evidence>
<sequence>MDSHLHLQGIRFRVPIGIMTVTRFILYIMTVISRSKSTDMTNYGFSSSLGSTSSLIQSNLLHQKERIRGKITKKVC</sequence>
<keyword evidence="1" id="KW-0472">Membrane</keyword>
<accession>A0A251UQ04</accession>
<dbReference type="AlphaFoldDB" id="A0A251UQ04"/>
<gene>
    <name evidence="2" type="ORF">HannXRQ_Chr05g0148121</name>
</gene>
<protein>
    <submittedName>
        <fullName evidence="2">Uncharacterized protein</fullName>
    </submittedName>
</protein>
<dbReference type="InParanoid" id="A0A251UQ04"/>
<organism evidence="2 3">
    <name type="scientific">Helianthus annuus</name>
    <name type="common">Common sunflower</name>
    <dbReference type="NCBI Taxonomy" id="4232"/>
    <lineage>
        <taxon>Eukaryota</taxon>
        <taxon>Viridiplantae</taxon>
        <taxon>Streptophyta</taxon>
        <taxon>Embryophyta</taxon>
        <taxon>Tracheophyta</taxon>
        <taxon>Spermatophyta</taxon>
        <taxon>Magnoliopsida</taxon>
        <taxon>eudicotyledons</taxon>
        <taxon>Gunneridae</taxon>
        <taxon>Pentapetalae</taxon>
        <taxon>asterids</taxon>
        <taxon>campanulids</taxon>
        <taxon>Asterales</taxon>
        <taxon>Asteraceae</taxon>
        <taxon>Asteroideae</taxon>
        <taxon>Heliantheae alliance</taxon>
        <taxon>Heliantheae</taxon>
        <taxon>Helianthus</taxon>
    </lineage>
</organism>
<proteinExistence type="predicted"/>